<gene>
    <name evidence="2" type="ORF">PVAP13_5KG064187</name>
</gene>
<evidence type="ECO:0000313" key="3">
    <source>
        <dbReference type="Proteomes" id="UP000823388"/>
    </source>
</evidence>
<feature type="compositionally biased region" description="Basic and acidic residues" evidence="1">
    <location>
        <begin position="92"/>
        <end position="147"/>
    </location>
</feature>
<feature type="region of interest" description="Disordered" evidence="1">
    <location>
        <begin position="27"/>
        <end position="54"/>
    </location>
</feature>
<sequence>MPLDCALGRPGKPKPREVLLLRHQRVGLGQHGVDDDLPPPEAGEGAYPNLHDGHLGAGELLRVRADGAGLQRDPERRDAAHLAEADLPLEVLAERGAGRRQEARLDEGAGPELRDPRERGGDGDHGGEDGAAHEEEPLPPYGRERADQAPQPWEQRRRVAVAGVGGGVAGVGDLEAEQRRRVQAGEGEEGPRGQAAAGAPAPAGAREEEGRRRREEGRGAGAVRHCGAAASPA</sequence>
<feature type="region of interest" description="Disordered" evidence="1">
    <location>
        <begin position="66"/>
        <end position="233"/>
    </location>
</feature>
<keyword evidence="3" id="KW-1185">Reference proteome</keyword>
<proteinExistence type="predicted"/>
<evidence type="ECO:0000256" key="1">
    <source>
        <dbReference type="SAM" id="MobiDB-lite"/>
    </source>
</evidence>
<evidence type="ECO:0000313" key="2">
    <source>
        <dbReference type="EMBL" id="KAG2595294.1"/>
    </source>
</evidence>
<reference evidence="2" key="1">
    <citation type="submission" date="2020-05" db="EMBL/GenBank/DDBJ databases">
        <title>WGS assembly of Panicum virgatum.</title>
        <authorList>
            <person name="Lovell J.T."/>
            <person name="Jenkins J."/>
            <person name="Shu S."/>
            <person name="Juenger T.E."/>
            <person name="Schmutz J."/>
        </authorList>
    </citation>
    <scope>NUCLEOTIDE SEQUENCE</scope>
    <source>
        <strain evidence="2">AP13</strain>
    </source>
</reference>
<dbReference type="EMBL" id="CM029045">
    <property type="protein sequence ID" value="KAG2595294.1"/>
    <property type="molecule type" value="Genomic_DNA"/>
</dbReference>
<dbReference type="Proteomes" id="UP000823388">
    <property type="component" value="Chromosome 5K"/>
</dbReference>
<organism evidence="2 3">
    <name type="scientific">Panicum virgatum</name>
    <name type="common">Blackwell switchgrass</name>
    <dbReference type="NCBI Taxonomy" id="38727"/>
    <lineage>
        <taxon>Eukaryota</taxon>
        <taxon>Viridiplantae</taxon>
        <taxon>Streptophyta</taxon>
        <taxon>Embryophyta</taxon>
        <taxon>Tracheophyta</taxon>
        <taxon>Spermatophyta</taxon>
        <taxon>Magnoliopsida</taxon>
        <taxon>Liliopsida</taxon>
        <taxon>Poales</taxon>
        <taxon>Poaceae</taxon>
        <taxon>PACMAD clade</taxon>
        <taxon>Panicoideae</taxon>
        <taxon>Panicodae</taxon>
        <taxon>Paniceae</taxon>
        <taxon>Panicinae</taxon>
        <taxon>Panicum</taxon>
        <taxon>Panicum sect. Hiantes</taxon>
    </lineage>
</organism>
<feature type="compositionally biased region" description="Basic and acidic residues" evidence="1">
    <location>
        <begin position="72"/>
        <end position="84"/>
    </location>
</feature>
<name>A0A8T0SCW1_PANVG</name>
<feature type="compositionally biased region" description="Low complexity" evidence="1">
    <location>
        <begin position="192"/>
        <end position="204"/>
    </location>
</feature>
<dbReference type="AlphaFoldDB" id="A0A8T0SCW1"/>
<protein>
    <submittedName>
        <fullName evidence="2">Uncharacterized protein</fullName>
    </submittedName>
</protein>
<comment type="caution">
    <text evidence="2">The sequence shown here is derived from an EMBL/GenBank/DDBJ whole genome shotgun (WGS) entry which is preliminary data.</text>
</comment>
<accession>A0A8T0SCW1</accession>
<feature type="compositionally biased region" description="Basic and acidic residues" evidence="1">
    <location>
        <begin position="205"/>
        <end position="218"/>
    </location>
</feature>